<keyword evidence="2" id="KW-1185">Reference proteome</keyword>
<accession>A0AAE0YXF5</accession>
<gene>
    <name evidence="1" type="ORF">RRG08_004142</name>
</gene>
<dbReference type="EMBL" id="JAWDGP010005274">
    <property type="protein sequence ID" value="KAK3758321.1"/>
    <property type="molecule type" value="Genomic_DNA"/>
</dbReference>
<protein>
    <submittedName>
        <fullName evidence="1">Uncharacterized protein</fullName>
    </submittedName>
</protein>
<name>A0AAE0YXF5_9GAST</name>
<organism evidence="1 2">
    <name type="scientific">Elysia crispata</name>
    <name type="common">lettuce slug</name>
    <dbReference type="NCBI Taxonomy" id="231223"/>
    <lineage>
        <taxon>Eukaryota</taxon>
        <taxon>Metazoa</taxon>
        <taxon>Spiralia</taxon>
        <taxon>Lophotrochozoa</taxon>
        <taxon>Mollusca</taxon>
        <taxon>Gastropoda</taxon>
        <taxon>Heterobranchia</taxon>
        <taxon>Euthyneura</taxon>
        <taxon>Panpulmonata</taxon>
        <taxon>Sacoglossa</taxon>
        <taxon>Placobranchoidea</taxon>
        <taxon>Plakobranchidae</taxon>
        <taxon>Elysia</taxon>
    </lineage>
</organism>
<dbReference type="AlphaFoldDB" id="A0AAE0YXF5"/>
<comment type="caution">
    <text evidence="1">The sequence shown here is derived from an EMBL/GenBank/DDBJ whole genome shotgun (WGS) entry which is preliminary data.</text>
</comment>
<dbReference type="Proteomes" id="UP001283361">
    <property type="component" value="Unassembled WGS sequence"/>
</dbReference>
<evidence type="ECO:0000313" key="2">
    <source>
        <dbReference type="Proteomes" id="UP001283361"/>
    </source>
</evidence>
<proteinExistence type="predicted"/>
<evidence type="ECO:0000313" key="1">
    <source>
        <dbReference type="EMBL" id="KAK3758321.1"/>
    </source>
</evidence>
<reference evidence="1" key="1">
    <citation type="journal article" date="2023" name="G3 (Bethesda)">
        <title>A reference genome for the long-term kleptoplast-retaining sea slug Elysia crispata morphotype clarki.</title>
        <authorList>
            <person name="Eastman K.E."/>
            <person name="Pendleton A.L."/>
            <person name="Shaikh M.A."/>
            <person name="Suttiyut T."/>
            <person name="Ogas R."/>
            <person name="Tomko P."/>
            <person name="Gavelis G."/>
            <person name="Widhalm J.R."/>
            <person name="Wisecaver J.H."/>
        </authorList>
    </citation>
    <scope>NUCLEOTIDE SEQUENCE</scope>
    <source>
        <strain evidence="1">ECLA1</strain>
    </source>
</reference>
<sequence>MATVAYEDSYSQGHLDIRATREVSLLSYFPVLKGTKYNEETTDCHKDSDPEAGHILIQNAPVAMYCACVKNMTSELT</sequence>